<protein>
    <recommendedName>
        <fullName evidence="3">MazG-like protein</fullName>
    </recommendedName>
</protein>
<dbReference type="Gene3D" id="1.10.287.1080">
    <property type="entry name" value="MazG-like"/>
    <property type="match status" value="1"/>
</dbReference>
<evidence type="ECO:0000313" key="2">
    <source>
        <dbReference type="Proteomes" id="UP000773462"/>
    </source>
</evidence>
<comment type="caution">
    <text evidence="1">The sequence shown here is derived from an EMBL/GenBank/DDBJ whole genome shotgun (WGS) entry which is preliminary data.</text>
</comment>
<keyword evidence="2" id="KW-1185">Reference proteome</keyword>
<organism evidence="1 2">
    <name type="scientific">Paenibacillus silagei</name>
    <dbReference type="NCBI Taxonomy" id="1670801"/>
    <lineage>
        <taxon>Bacteria</taxon>
        <taxon>Bacillati</taxon>
        <taxon>Bacillota</taxon>
        <taxon>Bacilli</taxon>
        <taxon>Bacillales</taxon>
        <taxon>Paenibacillaceae</taxon>
        <taxon>Paenibacillus</taxon>
    </lineage>
</organism>
<dbReference type="EMBL" id="JAGGLV010000023">
    <property type="protein sequence ID" value="MBP2115090.1"/>
    <property type="molecule type" value="Genomic_DNA"/>
</dbReference>
<proteinExistence type="predicted"/>
<name>A0ABS4P083_9BACL</name>
<accession>A0ABS4P083</accession>
<evidence type="ECO:0000313" key="1">
    <source>
        <dbReference type="EMBL" id="MBP2115090.1"/>
    </source>
</evidence>
<evidence type="ECO:0008006" key="3">
    <source>
        <dbReference type="Google" id="ProtNLM"/>
    </source>
</evidence>
<sequence>MEEMKKSLSFNEIVERSLVIRECYHRLEQQHHGTQWSVEEDALAFLTDAGLVGRLTMSEQKRWPKGGETRSELQHKLSECIWWLIILAERMEVDISESMEVFLSSFEDQNPSSV</sequence>
<gene>
    <name evidence="1" type="ORF">J2Z70_005275</name>
</gene>
<dbReference type="Proteomes" id="UP000773462">
    <property type="component" value="Unassembled WGS sequence"/>
</dbReference>
<reference evidence="1 2" key="1">
    <citation type="submission" date="2021-03" db="EMBL/GenBank/DDBJ databases">
        <title>Genomic Encyclopedia of Type Strains, Phase IV (KMG-IV): sequencing the most valuable type-strain genomes for metagenomic binning, comparative biology and taxonomic classification.</title>
        <authorList>
            <person name="Goeker M."/>
        </authorList>
    </citation>
    <scope>NUCLEOTIDE SEQUENCE [LARGE SCALE GENOMIC DNA]</scope>
    <source>
        <strain evidence="1 2">DSM 101953</strain>
    </source>
</reference>
<dbReference type="CDD" id="cd11543">
    <property type="entry name" value="NTP-PPase_u6"/>
    <property type="match status" value="1"/>
</dbReference>